<accession>A0ABZ2Z8F8</accession>
<dbReference type="Pfam" id="PF00072">
    <property type="entry name" value="Response_reg"/>
    <property type="match status" value="1"/>
</dbReference>
<dbReference type="SMART" id="SM00448">
    <property type="entry name" value="REC"/>
    <property type="match status" value="1"/>
</dbReference>
<dbReference type="SUPFAM" id="SSF52172">
    <property type="entry name" value="CheY-like"/>
    <property type="match status" value="1"/>
</dbReference>
<feature type="modified residue" description="4-aspartylphosphate" evidence="2">
    <location>
        <position position="55"/>
    </location>
</feature>
<dbReference type="SMART" id="SM00850">
    <property type="entry name" value="LytTR"/>
    <property type="match status" value="1"/>
</dbReference>
<keyword evidence="1 2" id="KW-0597">Phosphoprotein</keyword>
<keyword evidence="5" id="KW-1185">Reference proteome</keyword>
<sequence>MIRAVIIDDERNSRDIISLMLQRYCPDIEAVAQAGNCREGIAQIREQRPQLVFLDLEMPDGTGFDVLTGAYDSTFETIFVTAFEKRYLHTIRFSEVELILKPIDRESLQQAVQAIRQRLGSPGRQERYEVLLHNFGKTTRDVHQIVIPLSGGGEFVASVENIAYVEGGTDKTLFSLSNGDLLQSRRPFRYYTELFAGMRFYQVNNHQMVQLPHIHHIDHERLQLHLHNQSVLDITERRKRELASVWRQQA</sequence>
<dbReference type="PANTHER" id="PTHR44591:SF3">
    <property type="entry name" value="RESPONSE REGULATORY DOMAIN-CONTAINING PROTEIN"/>
    <property type="match status" value="1"/>
</dbReference>
<reference evidence="4 5" key="1">
    <citation type="submission" date="2024-03" db="EMBL/GenBank/DDBJ databases">
        <title>Chitinophaga caseinilytica sp. nov., a casein hydrolysing bacterium isolated from forest soil.</title>
        <authorList>
            <person name="Lee D.S."/>
            <person name="Han D.M."/>
            <person name="Baek J.H."/>
            <person name="Choi D.G."/>
            <person name="Jeon J.H."/>
            <person name="Jeon C.O."/>
        </authorList>
    </citation>
    <scope>NUCLEOTIDE SEQUENCE [LARGE SCALE GENOMIC DNA]</scope>
    <source>
        <strain evidence="4 5">KACC 19118</strain>
    </source>
</reference>
<dbReference type="Pfam" id="PF04397">
    <property type="entry name" value="LytTR"/>
    <property type="match status" value="1"/>
</dbReference>
<dbReference type="InterPro" id="IPR001789">
    <property type="entry name" value="Sig_transdc_resp-reg_receiver"/>
</dbReference>
<dbReference type="Gene3D" id="2.40.50.1020">
    <property type="entry name" value="LytTr DNA-binding domain"/>
    <property type="match status" value="1"/>
</dbReference>
<dbReference type="RefSeq" id="WP_341842430.1">
    <property type="nucleotide sequence ID" value="NZ_CP149792.1"/>
</dbReference>
<evidence type="ECO:0000256" key="2">
    <source>
        <dbReference type="PROSITE-ProRule" id="PRU00169"/>
    </source>
</evidence>
<dbReference type="EMBL" id="CP150096">
    <property type="protein sequence ID" value="WZN47810.1"/>
    <property type="molecule type" value="Genomic_DNA"/>
</dbReference>
<protein>
    <submittedName>
        <fullName evidence="4">Response regulator</fullName>
    </submittedName>
</protein>
<dbReference type="PROSITE" id="PS50110">
    <property type="entry name" value="RESPONSE_REGULATORY"/>
    <property type="match status" value="1"/>
</dbReference>
<dbReference type="InterPro" id="IPR011006">
    <property type="entry name" value="CheY-like_superfamily"/>
</dbReference>
<gene>
    <name evidence="4" type="ORF">WJU22_06435</name>
</gene>
<name>A0ABZ2Z8F8_9BACT</name>
<proteinExistence type="predicted"/>
<evidence type="ECO:0000313" key="4">
    <source>
        <dbReference type="EMBL" id="WZN47810.1"/>
    </source>
</evidence>
<feature type="domain" description="Response regulatory" evidence="3">
    <location>
        <begin position="3"/>
        <end position="116"/>
    </location>
</feature>
<evidence type="ECO:0000259" key="3">
    <source>
        <dbReference type="PROSITE" id="PS50110"/>
    </source>
</evidence>
<dbReference type="InterPro" id="IPR007492">
    <property type="entry name" value="LytTR_DNA-bd_dom"/>
</dbReference>
<evidence type="ECO:0000256" key="1">
    <source>
        <dbReference type="ARBA" id="ARBA00022553"/>
    </source>
</evidence>
<organism evidence="4 5">
    <name type="scientific">Chitinophaga caseinilytica</name>
    <dbReference type="NCBI Taxonomy" id="2267521"/>
    <lineage>
        <taxon>Bacteria</taxon>
        <taxon>Pseudomonadati</taxon>
        <taxon>Bacteroidota</taxon>
        <taxon>Chitinophagia</taxon>
        <taxon>Chitinophagales</taxon>
        <taxon>Chitinophagaceae</taxon>
        <taxon>Chitinophaga</taxon>
    </lineage>
</organism>
<dbReference type="InterPro" id="IPR050595">
    <property type="entry name" value="Bact_response_regulator"/>
</dbReference>
<dbReference type="Proteomes" id="UP001449657">
    <property type="component" value="Chromosome"/>
</dbReference>
<dbReference type="Gene3D" id="3.40.50.2300">
    <property type="match status" value="1"/>
</dbReference>
<evidence type="ECO:0000313" key="5">
    <source>
        <dbReference type="Proteomes" id="UP001449657"/>
    </source>
</evidence>
<dbReference type="PANTHER" id="PTHR44591">
    <property type="entry name" value="STRESS RESPONSE REGULATOR PROTEIN 1"/>
    <property type="match status" value="1"/>
</dbReference>